<name>A0A077EI93_9FLAO</name>
<evidence type="ECO:0008006" key="3">
    <source>
        <dbReference type="Google" id="ProtNLM"/>
    </source>
</evidence>
<dbReference type="STRING" id="1338011.BD94_3367"/>
<protein>
    <recommendedName>
        <fullName evidence="3">Transcription elongation factor</fullName>
    </recommendedName>
</protein>
<proteinExistence type="predicted"/>
<sequence length="149" mass="17488">MKKTIYDKKDIRNYVKSVIADKIQTLEKFVHFTKEASKDIKKTPKYDSVREEAHEEIYQMQKQLAELHKLQNGMARVLNSEMSIIQLGSLVITNKARFYISVSLGEFFFEGDRMYAISEESPMAKMMIGKKVGDEFVLNRIHQRIEEIY</sequence>
<organism evidence="1 2">
    <name type="scientific">Elizabethkingia anophelis NUHP1</name>
    <dbReference type="NCBI Taxonomy" id="1338011"/>
    <lineage>
        <taxon>Bacteria</taxon>
        <taxon>Pseudomonadati</taxon>
        <taxon>Bacteroidota</taxon>
        <taxon>Flavobacteriia</taxon>
        <taxon>Flavobacteriales</taxon>
        <taxon>Weeksellaceae</taxon>
        <taxon>Elizabethkingia</taxon>
    </lineage>
</organism>
<reference evidence="1" key="2">
    <citation type="journal article" date="2015" name="Genome Biol. Evol.">
        <title>Complete Genome Sequence and Transcriptomic Analysis of the Novel Pathogen Elizabethkingia anophelis in Response to Oxidative Stress.</title>
        <authorList>
            <person name="Li Y."/>
            <person name="Liu Y."/>
            <person name="Chew S.C."/>
            <person name="Tay M."/>
            <person name="Salido M.M."/>
            <person name="Teo J."/>
            <person name="Lauro F.M."/>
            <person name="Givskov M."/>
            <person name="Yang L."/>
        </authorList>
    </citation>
    <scope>NUCLEOTIDE SEQUENCE</scope>
    <source>
        <strain evidence="1">NUHP1</strain>
    </source>
</reference>
<dbReference type="KEGG" id="eao:BD94_3367"/>
<dbReference type="AlphaFoldDB" id="A0A077EI93"/>
<dbReference type="EMBL" id="CP007547">
    <property type="protein sequence ID" value="AIL47142.1"/>
    <property type="molecule type" value="Genomic_DNA"/>
</dbReference>
<gene>
    <name evidence="1" type="ORF">BD94_3367</name>
</gene>
<reference evidence="1" key="1">
    <citation type="journal article" date="2013" name="Lancet">
        <title>First case of E anophelis outbreak in an intensive-care unit.</title>
        <authorList>
            <person name="Teo J."/>
            <person name="Tan S.Y."/>
            <person name="Tay M."/>
            <person name="Ding Y."/>
            <person name="Kjelleberg S."/>
            <person name="Givskov M."/>
            <person name="Lin R.T."/>
            <person name="Yang L."/>
        </authorList>
    </citation>
    <scope>NUCLEOTIDE SEQUENCE [LARGE SCALE GENOMIC DNA]</scope>
    <source>
        <strain evidence="1">NUHP1</strain>
    </source>
</reference>
<dbReference type="HOGENOM" id="CLU_134999_0_0_10"/>
<dbReference type="Proteomes" id="UP000028933">
    <property type="component" value="Chromosome"/>
</dbReference>
<dbReference type="RefSeq" id="WP_021348084.1">
    <property type="nucleotide sequence ID" value="NZ_CP007547.1"/>
</dbReference>
<evidence type="ECO:0000313" key="1">
    <source>
        <dbReference type="EMBL" id="AIL47142.1"/>
    </source>
</evidence>
<accession>A0A077EI93</accession>
<dbReference type="eggNOG" id="COG0782">
    <property type="taxonomic scope" value="Bacteria"/>
</dbReference>
<evidence type="ECO:0000313" key="2">
    <source>
        <dbReference type="Proteomes" id="UP000028933"/>
    </source>
</evidence>